<dbReference type="EMBL" id="CM007379">
    <property type="protein sequence ID" value="OIV91980.1"/>
    <property type="molecule type" value="Genomic_DNA"/>
</dbReference>
<proteinExistence type="predicted"/>
<dbReference type="SUPFAM" id="SSF53474">
    <property type="entry name" value="alpha/beta-Hydrolases"/>
    <property type="match status" value="1"/>
</dbReference>
<dbReference type="PANTHER" id="PTHR12482">
    <property type="entry name" value="LIPASE ROG1-RELATED-RELATED"/>
    <property type="match status" value="1"/>
</dbReference>
<dbReference type="InterPro" id="IPR044294">
    <property type="entry name" value="Lipase-like"/>
</dbReference>
<accession>A0A1J7GQP8</accession>
<organism evidence="2 3">
    <name type="scientific">Lupinus angustifolius</name>
    <name type="common">Narrow-leaved blue lupine</name>
    <dbReference type="NCBI Taxonomy" id="3871"/>
    <lineage>
        <taxon>Eukaryota</taxon>
        <taxon>Viridiplantae</taxon>
        <taxon>Streptophyta</taxon>
        <taxon>Embryophyta</taxon>
        <taxon>Tracheophyta</taxon>
        <taxon>Spermatophyta</taxon>
        <taxon>Magnoliopsida</taxon>
        <taxon>eudicotyledons</taxon>
        <taxon>Gunneridae</taxon>
        <taxon>Pentapetalae</taxon>
        <taxon>rosids</taxon>
        <taxon>fabids</taxon>
        <taxon>Fabales</taxon>
        <taxon>Fabaceae</taxon>
        <taxon>Papilionoideae</taxon>
        <taxon>50 kb inversion clade</taxon>
        <taxon>genistoids sensu lato</taxon>
        <taxon>core genistoids</taxon>
        <taxon>Genisteae</taxon>
        <taxon>Lupinus</taxon>
    </lineage>
</organism>
<gene>
    <name evidence="2" type="ORF">TanjilG_06608</name>
</gene>
<protein>
    <recommendedName>
        <fullName evidence="1">DUF676 domain-containing protein</fullName>
    </recommendedName>
</protein>
<dbReference type="STRING" id="3871.A0A1J7GQP8"/>
<name>A0A1J7GQP8_LUPAN</name>
<dbReference type="Pfam" id="PF05057">
    <property type="entry name" value="DUF676"/>
    <property type="match status" value="1"/>
</dbReference>
<dbReference type="AlphaFoldDB" id="A0A1J7GQP8"/>
<dbReference type="Proteomes" id="UP000188354">
    <property type="component" value="Chromosome LG19"/>
</dbReference>
<reference evidence="2 3" key="1">
    <citation type="journal article" date="2017" name="Plant Biotechnol. J.">
        <title>A comprehensive draft genome sequence for lupin (Lupinus angustifolius), an emerging health food: insights into plant-microbe interactions and legume evolution.</title>
        <authorList>
            <person name="Hane J.K."/>
            <person name="Ming Y."/>
            <person name="Kamphuis L.G."/>
            <person name="Nelson M.N."/>
            <person name="Garg G."/>
            <person name="Atkins C.A."/>
            <person name="Bayer P.E."/>
            <person name="Bravo A."/>
            <person name="Bringans S."/>
            <person name="Cannon S."/>
            <person name="Edwards D."/>
            <person name="Foley R."/>
            <person name="Gao L.L."/>
            <person name="Harrison M.J."/>
            <person name="Huang W."/>
            <person name="Hurgobin B."/>
            <person name="Li S."/>
            <person name="Liu C.W."/>
            <person name="McGrath A."/>
            <person name="Morahan G."/>
            <person name="Murray J."/>
            <person name="Weller J."/>
            <person name="Jian J."/>
            <person name="Singh K.B."/>
        </authorList>
    </citation>
    <scope>NUCLEOTIDE SEQUENCE [LARGE SCALE GENOMIC DNA]</scope>
    <source>
        <strain evidence="3">cv. Tanjil</strain>
        <tissue evidence="2">Whole plant</tissue>
    </source>
</reference>
<evidence type="ECO:0000313" key="2">
    <source>
        <dbReference type="EMBL" id="OIV91980.1"/>
    </source>
</evidence>
<sequence length="383" mass="42272">MSTTTEGNSVATTSANLNNDPDHLLVLVHGISGRQYLNVRLMVKQESLKINLMSAASASNAYSLTFTGIDEAGMRLADEVRQVVKQTKSLKRISFLAHSLGGLFARYAVAVLYSPDTYTSDQHVDTENSMMESSQRTTNFSNGGMIAGLEPINFITLATPHLGVRGKNQLPFLLGIQFLEKLAAPLAPYFVGRTGAQLFLTDGEPNNPSLLLRMASDCKDEKFLSALGAFRCRVVYANVSYDHMVGWRTSSIRRESELGKPPSKSLDGYRHVVDVKYCPPVPSDGPQFPPEAVKAKETAQNTHDTQNIVEYHEIVEEEMIRGLQQLGWKKVDVSFHSAFWPFFAHNNINVKYEFLHNAGAGVITHVADSIRQQETSSVLAGSF</sequence>
<dbReference type="InterPro" id="IPR007751">
    <property type="entry name" value="DUF676_lipase-like"/>
</dbReference>
<dbReference type="Gene3D" id="3.40.50.1820">
    <property type="entry name" value="alpha/beta hydrolase"/>
    <property type="match status" value="1"/>
</dbReference>
<dbReference type="OMA" id="KQEPDHL"/>
<evidence type="ECO:0000259" key="1">
    <source>
        <dbReference type="Pfam" id="PF05057"/>
    </source>
</evidence>
<dbReference type="Gramene" id="OIV91980">
    <property type="protein sequence ID" value="OIV91980"/>
    <property type="gene ID" value="TanjilG_06608"/>
</dbReference>
<keyword evidence="3" id="KW-1185">Reference proteome</keyword>
<dbReference type="PANTHER" id="PTHR12482:SF11">
    <property type="entry name" value="LIPASE YOR059C ISOFORM X1"/>
    <property type="match status" value="1"/>
</dbReference>
<feature type="domain" description="DUF676" evidence="1">
    <location>
        <begin position="19"/>
        <end position="249"/>
    </location>
</feature>
<dbReference type="InterPro" id="IPR029058">
    <property type="entry name" value="AB_hydrolase_fold"/>
</dbReference>
<evidence type="ECO:0000313" key="3">
    <source>
        <dbReference type="Proteomes" id="UP000188354"/>
    </source>
</evidence>